<accession>A0A2T0REL1</accession>
<dbReference type="PROSITE" id="PS50930">
    <property type="entry name" value="HTH_LYTTR"/>
    <property type="match status" value="1"/>
</dbReference>
<dbReference type="SMART" id="SM00850">
    <property type="entry name" value="LytTR"/>
    <property type="match status" value="1"/>
</dbReference>
<feature type="transmembrane region" description="Helical" evidence="1">
    <location>
        <begin position="7"/>
        <end position="26"/>
    </location>
</feature>
<keyword evidence="1" id="KW-1133">Transmembrane helix</keyword>
<sequence length="259" mass="29486">MGRQPSLTARYVIAILATSAFMIWVAKDDTDRLVDVGIFWTLAITAGWLQMLLISRGVRASFRAEAWPGWALLLAQTFIGAVPLTFEVRWLMLTIVNPEGGLPPPWMSYLNVTVINLVFSLVQYTLVERWPILTVARPEEEVRAEQEQSDAANAIPTIGRLKRRPEGLNGRIQYMQMEDHYLRVHTDEGDGLTLYRMGDAAADLAETDGMQVHRSWWVARDAIRDVRRERHKKTLIAVDGTQIPVGRSFEKTLREEGWL</sequence>
<evidence type="ECO:0000259" key="2">
    <source>
        <dbReference type="PROSITE" id="PS50930"/>
    </source>
</evidence>
<keyword evidence="1" id="KW-0812">Transmembrane</keyword>
<gene>
    <name evidence="3" type="ORF">CLV78_12024</name>
</gene>
<evidence type="ECO:0000256" key="1">
    <source>
        <dbReference type="SAM" id="Phobius"/>
    </source>
</evidence>
<feature type="transmembrane region" description="Helical" evidence="1">
    <location>
        <begin position="38"/>
        <end position="55"/>
    </location>
</feature>
<keyword evidence="1" id="KW-0472">Membrane</keyword>
<evidence type="ECO:0000313" key="4">
    <source>
        <dbReference type="Proteomes" id="UP000239480"/>
    </source>
</evidence>
<dbReference type="AlphaFoldDB" id="A0A2T0REL1"/>
<dbReference type="RefSeq" id="WP_211301062.1">
    <property type="nucleotide sequence ID" value="NZ_PVTD01000020.1"/>
</dbReference>
<feature type="transmembrane region" description="Helical" evidence="1">
    <location>
        <begin position="67"/>
        <end position="86"/>
    </location>
</feature>
<protein>
    <submittedName>
        <fullName evidence="3">LytTr DNA-binding domain-containing protein</fullName>
    </submittedName>
</protein>
<dbReference type="Gene3D" id="2.40.50.1020">
    <property type="entry name" value="LytTr DNA-binding domain"/>
    <property type="match status" value="1"/>
</dbReference>
<keyword evidence="3" id="KW-0238">DNA-binding</keyword>
<dbReference type="InterPro" id="IPR007492">
    <property type="entry name" value="LytTR_DNA-bd_dom"/>
</dbReference>
<dbReference type="Pfam" id="PF04397">
    <property type="entry name" value="LytTR"/>
    <property type="match status" value="1"/>
</dbReference>
<dbReference type="Proteomes" id="UP000239480">
    <property type="component" value="Unassembled WGS sequence"/>
</dbReference>
<evidence type="ECO:0000313" key="3">
    <source>
        <dbReference type="EMBL" id="PRY19608.1"/>
    </source>
</evidence>
<dbReference type="GO" id="GO:0003677">
    <property type="term" value="F:DNA binding"/>
    <property type="evidence" value="ECO:0007669"/>
    <property type="project" value="UniProtKB-KW"/>
</dbReference>
<comment type="caution">
    <text evidence="3">The sequence shown here is derived from an EMBL/GenBank/DDBJ whole genome shotgun (WGS) entry which is preliminary data.</text>
</comment>
<reference evidence="3 4" key="1">
    <citation type="submission" date="2018-03" db="EMBL/GenBank/DDBJ databases">
        <title>Genomic Encyclopedia of Archaeal and Bacterial Type Strains, Phase II (KMG-II): from individual species to whole genera.</title>
        <authorList>
            <person name="Goeker M."/>
        </authorList>
    </citation>
    <scope>NUCLEOTIDE SEQUENCE [LARGE SCALE GENOMIC DNA]</scope>
    <source>
        <strain evidence="3 4">DSM 29328</strain>
    </source>
</reference>
<name>A0A2T0REL1_9RHOB</name>
<dbReference type="EMBL" id="PVTD01000020">
    <property type="protein sequence ID" value="PRY19608.1"/>
    <property type="molecule type" value="Genomic_DNA"/>
</dbReference>
<feature type="domain" description="HTH LytTR-type" evidence="2">
    <location>
        <begin position="172"/>
        <end position="259"/>
    </location>
</feature>
<organism evidence="3 4">
    <name type="scientific">Aliiruegeria haliotis</name>
    <dbReference type="NCBI Taxonomy" id="1280846"/>
    <lineage>
        <taxon>Bacteria</taxon>
        <taxon>Pseudomonadati</taxon>
        <taxon>Pseudomonadota</taxon>
        <taxon>Alphaproteobacteria</taxon>
        <taxon>Rhodobacterales</taxon>
        <taxon>Roseobacteraceae</taxon>
        <taxon>Aliiruegeria</taxon>
    </lineage>
</organism>
<feature type="transmembrane region" description="Helical" evidence="1">
    <location>
        <begin position="106"/>
        <end position="127"/>
    </location>
</feature>
<keyword evidence="4" id="KW-1185">Reference proteome</keyword>
<proteinExistence type="predicted"/>